<organism evidence="1 2">
    <name type="scientific">Pluteus cervinus</name>
    <dbReference type="NCBI Taxonomy" id="181527"/>
    <lineage>
        <taxon>Eukaryota</taxon>
        <taxon>Fungi</taxon>
        <taxon>Dikarya</taxon>
        <taxon>Basidiomycota</taxon>
        <taxon>Agaricomycotina</taxon>
        <taxon>Agaricomycetes</taxon>
        <taxon>Agaricomycetidae</taxon>
        <taxon>Agaricales</taxon>
        <taxon>Pluteineae</taxon>
        <taxon>Pluteaceae</taxon>
        <taxon>Pluteus</taxon>
    </lineage>
</organism>
<proteinExistence type="predicted"/>
<name>A0ACD3AUK1_9AGAR</name>
<protein>
    <submittedName>
        <fullName evidence="1">Uncharacterized protein</fullName>
    </submittedName>
</protein>
<accession>A0ACD3AUK1</accession>
<keyword evidence="2" id="KW-1185">Reference proteome</keyword>
<dbReference type="Proteomes" id="UP000308600">
    <property type="component" value="Unassembled WGS sequence"/>
</dbReference>
<evidence type="ECO:0000313" key="1">
    <source>
        <dbReference type="EMBL" id="TFK69520.1"/>
    </source>
</evidence>
<dbReference type="EMBL" id="ML208329">
    <property type="protein sequence ID" value="TFK69520.1"/>
    <property type="molecule type" value="Genomic_DNA"/>
</dbReference>
<reference evidence="1 2" key="1">
    <citation type="journal article" date="2019" name="Nat. Ecol. Evol.">
        <title>Megaphylogeny resolves global patterns of mushroom evolution.</title>
        <authorList>
            <person name="Varga T."/>
            <person name="Krizsan K."/>
            <person name="Foldi C."/>
            <person name="Dima B."/>
            <person name="Sanchez-Garcia M."/>
            <person name="Sanchez-Ramirez S."/>
            <person name="Szollosi G.J."/>
            <person name="Szarkandi J.G."/>
            <person name="Papp V."/>
            <person name="Albert L."/>
            <person name="Andreopoulos W."/>
            <person name="Angelini C."/>
            <person name="Antonin V."/>
            <person name="Barry K.W."/>
            <person name="Bougher N.L."/>
            <person name="Buchanan P."/>
            <person name="Buyck B."/>
            <person name="Bense V."/>
            <person name="Catcheside P."/>
            <person name="Chovatia M."/>
            <person name="Cooper J."/>
            <person name="Damon W."/>
            <person name="Desjardin D."/>
            <person name="Finy P."/>
            <person name="Geml J."/>
            <person name="Haridas S."/>
            <person name="Hughes K."/>
            <person name="Justo A."/>
            <person name="Karasinski D."/>
            <person name="Kautmanova I."/>
            <person name="Kiss B."/>
            <person name="Kocsube S."/>
            <person name="Kotiranta H."/>
            <person name="LaButti K.M."/>
            <person name="Lechner B.E."/>
            <person name="Liimatainen K."/>
            <person name="Lipzen A."/>
            <person name="Lukacs Z."/>
            <person name="Mihaltcheva S."/>
            <person name="Morgado L.N."/>
            <person name="Niskanen T."/>
            <person name="Noordeloos M.E."/>
            <person name="Ohm R.A."/>
            <person name="Ortiz-Santana B."/>
            <person name="Ovrebo C."/>
            <person name="Racz N."/>
            <person name="Riley R."/>
            <person name="Savchenko A."/>
            <person name="Shiryaev A."/>
            <person name="Soop K."/>
            <person name="Spirin V."/>
            <person name="Szebenyi C."/>
            <person name="Tomsovsky M."/>
            <person name="Tulloss R.E."/>
            <person name="Uehling J."/>
            <person name="Grigoriev I.V."/>
            <person name="Vagvolgyi C."/>
            <person name="Papp T."/>
            <person name="Martin F.M."/>
            <person name="Miettinen O."/>
            <person name="Hibbett D.S."/>
            <person name="Nagy L.G."/>
        </authorList>
    </citation>
    <scope>NUCLEOTIDE SEQUENCE [LARGE SCALE GENOMIC DNA]</scope>
    <source>
        <strain evidence="1 2">NL-1719</strain>
    </source>
</reference>
<evidence type="ECO:0000313" key="2">
    <source>
        <dbReference type="Proteomes" id="UP000308600"/>
    </source>
</evidence>
<sequence>MAEAVSLTTIVKIINIPCNSTCALASFIVTVIDVEEKGYDGVLALAGWI</sequence>
<gene>
    <name evidence="1" type="ORF">BDN72DRAFT_840240</name>
</gene>